<evidence type="ECO:0000256" key="3">
    <source>
        <dbReference type="ARBA" id="ARBA00018111"/>
    </source>
</evidence>
<evidence type="ECO:0000256" key="6">
    <source>
        <dbReference type="SAM" id="MobiDB-lite"/>
    </source>
</evidence>
<feature type="compositionally biased region" description="Basic and acidic residues" evidence="6">
    <location>
        <begin position="340"/>
        <end position="353"/>
    </location>
</feature>
<feature type="domain" description="RecX second three-helical" evidence="7">
    <location>
        <begin position="444"/>
        <end position="485"/>
    </location>
</feature>
<evidence type="ECO:0000259" key="9">
    <source>
        <dbReference type="Pfam" id="PF21982"/>
    </source>
</evidence>
<dbReference type="RefSeq" id="WP_114027194.1">
    <property type="nucleotide sequence ID" value="NZ_QOIL01000002.1"/>
</dbReference>
<dbReference type="OrthoDB" id="5244465at2"/>
<dbReference type="Proteomes" id="UP000253094">
    <property type="component" value="Unassembled WGS sequence"/>
</dbReference>
<dbReference type="InterPro" id="IPR053925">
    <property type="entry name" value="RecX_HTH_3rd"/>
</dbReference>
<comment type="caution">
    <text evidence="10">The sequence shown here is derived from an EMBL/GenBank/DDBJ whole genome shotgun (WGS) entry which is preliminary data.</text>
</comment>
<keyword evidence="11" id="KW-1185">Reference proteome</keyword>
<dbReference type="Pfam" id="PF21982">
    <property type="entry name" value="RecX_HTH1"/>
    <property type="match status" value="1"/>
</dbReference>
<dbReference type="NCBIfam" id="NF001061">
    <property type="entry name" value="PRK00117.5-1"/>
    <property type="match status" value="1"/>
</dbReference>
<keyword evidence="4 5" id="KW-0963">Cytoplasm</keyword>
<dbReference type="InterPro" id="IPR036388">
    <property type="entry name" value="WH-like_DNA-bd_sf"/>
</dbReference>
<organism evidence="10 11">
    <name type="scientific">Sphaerisporangium album</name>
    <dbReference type="NCBI Taxonomy" id="509200"/>
    <lineage>
        <taxon>Bacteria</taxon>
        <taxon>Bacillati</taxon>
        <taxon>Actinomycetota</taxon>
        <taxon>Actinomycetes</taxon>
        <taxon>Streptosporangiales</taxon>
        <taxon>Streptosporangiaceae</taxon>
        <taxon>Sphaerisporangium</taxon>
    </lineage>
</organism>
<dbReference type="PANTHER" id="PTHR33602:SF1">
    <property type="entry name" value="REGULATORY PROTEIN RECX FAMILY PROTEIN"/>
    <property type="match status" value="1"/>
</dbReference>
<dbReference type="GO" id="GO:0006282">
    <property type="term" value="P:regulation of DNA repair"/>
    <property type="evidence" value="ECO:0007669"/>
    <property type="project" value="UniProtKB-UniRule"/>
</dbReference>
<feature type="region of interest" description="Disordered" evidence="6">
    <location>
        <begin position="1"/>
        <end position="394"/>
    </location>
</feature>
<reference evidence="10 11" key="1">
    <citation type="submission" date="2018-06" db="EMBL/GenBank/DDBJ databases">
        <title>Sphaerisporangium craniellae sp. nov., isolated from a marine sponge in the South China Sea.</title>
        <authorList>
            <person name="Li L."/>
        </authorList>
    </citation>
    <scope>NUCLEOTIDE SEQUENCE [LARGE SCALE GENOMIC DNA]</scope>
    <source>
        <strain evidence="10 11">CCTCC AA 208026</strain>
    </source>
</reference>
<dbReference type="InterPro" id="IPR053926">
    <property type="entry name" value="RecX_HTH_1st"/>
</dbReference>
<accession>A0A367FQ73</accession>
<dbReference type="InterPro" id="IPR053924">
    <property type="entry name" value="RecX_HTH_2nd"/>
</dbReference>
<evidence type="ECO:0000313" key="11">
    <source>
        <dbReference type="Proteomes" id="UP000253094"/>
    </source>
</evidence>
<feature type="compositionally biased region" description="Basic and acidic residues" evidence="6">
    <location>
        <begin position="90"/>
        <end position="112"/>
    </location>
</feature>
<comment type="subcellular location">
    <subcellularLocation>
        <location evidence="1 5">Cytoplasm</location>
    </subcellularLocation>
</comment>
<dbReference type="EMBL" id="QOIL01000002">
    <property type="protein sequence ID" value="RCG32556.1"/>
    <property type="molecule type" value="Genomic_DNA"/>
</dbReference>
<evidence type="ECO:0000256" key="4">
    <source>
        <dbReference type="ARBA" id="ARBA00022490"/>
    </source>
</evidence>
<comment type="similarity">
    <text evidence="2 5">Belongs to the RecX family.</text>
</comment>
<evidence type="ECO:0000259" key="8">
    <source>
        <dbReference type="Pfam" id="PF21981"/>
    </source>
</evidence>
<dbReference type="Pfam" id="PF02631">
    <property type="entry name" value="RecX_HTH2"/>
    <property type="match status" value="1"/>
</dbReference>
<evidence type="ECO:0000256" key="5">
    <source>
        <dbReference type="HAMAP-Rule" id="MF_01114"/>
    </source>
</evidence>
<sequence length="558" mass="61782">MPAGDDSPGRVRSGDWGAWIEDSPDPASRTGSRPRGAQNRNRRSRSSDEDPQPQDPRGRPQEDQARPQEGRARSRGAQARPGTEFLTPAARDDSKTHEFFRRKPDEPGREQGKFPWEPGATRWQPRSLRQDQAQAPHQPEHPQPEESRSEDPPANLRDTRRPQHDDLRHEPGEPPQADEPGERRGGQWRGESGERRGESGERGASQRQPEQPHHDLSTPDPEPPSRTQNQAPPPRSRQPAFDEPAVPLRELEGSYGEPEEAWPEAESPWAESEESWPEAGKSWVGAEGSRKEPGERWAESAETRTGSGARWAESAESWTGSGELWARSEEAPAEPGARWAESEESRAESEESARVASPRTAKSGRRGRTGRRAARGFDGPAEGSLAAQGPPGDPEAVARAVCLRLLTMAPRTRAQLAEALRRRDIPDEAAESVLSRFSDVGLIDDEAFAEAWVTSRHAGRGLARRALAAELRKRGVEEDTVREAIDQIDSDQELETARRLVDRKLPGTRGLEPAARIRRLAGMLARKGYSGGVAYRVVREALESEGQPTDDFPDSFEE</sequence>
<feature type="compositionally biased region" description="Basic residues" evidence="6">
    <location>
        <begin position="362"/>
        <end position="374"/>
    </location>
</feature>
<comment type="function">
    <text evidence="5">Modulates RecA activity.</text>
</comment>
<feature type="domain" description="RecX third three-helical" evidence="8">
    <location>
        <begin position="491"/>
        <end position="538"/>
    </location>
</feature>
<dbReference type="Gene3D" id="1.10.10.10">
    <property type="entry name" value="Winged helix-like DNA-binding domain superfamily/Winged helix DNA-binding domain"/>
    <property type="match status" value="1"/>
</dbReference>
<proteinExistence type="inferred from homology"/>
<feature type="compositionally biased region" description="Basic and acidic residues" evidence="6">
    <location>
        <begin position="180"/>
        <end position="201"/>
    </location>
</feature>
<evidence type="ECO:0000256" key="1">
    <source>
        <dbReference type="ARBA" id="ARBA00004496"/>
    </source>
</evidence>
<dbReference type="GO" id="GO:0005737">
    <property type="term" value="C:cytoplasm"/>
    <property type="evidence" value="ECO:0007669"/>
    <property type="project" value="UniProtKB-SubCell"/>
</dbReference>
<feature type="compositionally biased region" description="Basic and acidic residues" evidence="6">
    <location>
        <begin position="288"/>
        <end position="302"/>
    </location>
</feature>
<protein>
    <recommendedName>
        <fullName evidence="3 5">Regulatory protein RecX</fullName>
    </recommendedName>
</protein>
<feature type="compositionally biased region" description="Basic and acidic residues" evidence="6">
    <location>
        <begin position="56"/>
        <end position="72"/>
    </location>
</feature>
<evidence type="ECO:0000259" key="7">
    <source>
        <dbReference type="Pfam" id="PF02631"/>
    </source>
</evidence>
<feature type="domain" description="RecX first three-helical" evidence="9">
    <location>
        <begin position="398"/>
        <end position="436"/>
    </location>
</feature>
<dbReference type="InterPro" id="IPR003783">
    <property type="entry name" value="Regulatory_RecX"/>
</dbReference>
<dbReference type="AlphaFoldDB" id="A0A367FQ73"/>
<dbReference type="HAMAP" id="MF_01114">
    <property type="entry name" value="RecX"/>
    <property type="match status" value="1"/>
</dbReference>
<evidence type="ECO:0000313" key="10">
    <source>
        <dbReference type="EMBL" id="RCG32556.1"/>
    </source>
</evidence>
<dbReference type="PANTHER" id="PTHR33602">
    <property type="entry name" value="REGULATORY PROTEIN RECX FAMILY PROTEIN"/>
    <property type="match status" value="1"/>
</dbReference>
<gene>
    <name evidence="5" type="primary">recX</name>
    <name evidence="10" type="ORF">DQ384_03420</name>
</gene>
<evidence type="ECO:0000256" key="2">
    <source>
        <dbReference type="ARBA" id="ARBA00009695"/>
    </source>
</evidence>
<dbReference type="Pfam" id="PF21981">
    <property type="entry name" value="RecX_HTH3"/>
    <property type="match status" value="1"/>
</dbReference>
<name>A0A367FQ73_9ACTN</name>
<feature type="compositionally biased region" description="Basic and acidic residues" evidence="6">
    <location>
        <begin position="138"/>
        <end position="172"/>
    </location>
</feature>